<feature type="region of interest" description="Disordered" evidence="1">
    <location>
        <begin position="1"/>
        <end position="21"/>
    </location>
</feature>
<protein>
    <submittedName>
        <fullName evidence="2">Uncharacterized protein</fullName>
    </submittedName>
</protein>
<accession>A0A8R1V3K9</accession>
<dbReference type="Proteomes" id="UP000005239">
    <property type="component" value="Unassembled WGS sequence"/>
</dbReference>
<organism evidence="2 3">
    <name type="scientific">Pristionchus pacificus</name>
    <name type="common">Parasitic nematode worm</name>
    <dbReference type="NCBI Taxonomy" id="54126"/>
    <lineage>
        <taxon>Eukaryota</taxon>
        <taxon>Metazoa</taxon>
        <taxon>Ecdysozoa</taxon>
        <taxon>Nematoda</taxon>
        <taxon>Chromadorea</taxon>
        <taxon>Rhabditida</taxon>
        <taxon>Rhabditina</taxon>
        <taxon>Diplogasteromorpha</taxon>
        <taxon>Diplogasteroidea</taxon>
        <taxon>Neodiplogasteridae</taxon>
        <taxon>Pristionchus</taxon>
    </lineage>
</organism>
<name>A0A2A6CYW5_PRIPA</name>
<gene>
    <name evidence="2" type="primary">WBGene00283358</name>
</gene>
<evidence type="ECO:0000313" key="2">
    <source>
        <dbReference type="EnsemblMetazoa" id="PPA44989.1"/>
    </source>
</evidence>
<evidence type="ECO:0000313" key="3">
    <source>
        <dbReference type="Proteomes" id="UP000005239"/>
    </source>
</evidence>
<dbReference type="AlphaFoldDB" id="A0A2A6CYW5"/>
<feature type="region of interest" description="Disordered" evidence="1">
    <location>
        <begin position="167"/>
        <end position="193"/>
    </location>
</feature>
<reference evidence="3" key="1">
    <citation type="journal article" date="2008" name="Nat. Genet.">
        <title>The Pristionchus pacificus genome provides a unique perspective on nematode lifestyle and parasitism.</title>
        <authorList>
            <person name="Dieterich C."/>
            <person name="Clifton S.W."/>
            <person name="Schuster L.N."/>
            <person name="Chinwalla A."/>
            <person name="Delehaunty K."/>
            <person name="Dinkelacker I."/>
            <person name="Fulton L."/>
            <person name="Fulton R."/>
            <person name="Godfrey J."/>
            <person name="Minx P."/>
            <person name="Mitreva M."/>
            <person name="Roeseler W."/>
            <person name="Tian H."/>
            <person name="Witte H."/>
            <person name="Yang S.P."/>
            <person name="Wilson R.K."/>
            <person name="Sommer R.J."/>
        </authorList>
    </citation>
    <scope>NUCLEOTIDE SEQUENCE [LARGE SCALE GENOMIC DNA]</scope>
    <source>
        <strain evidence="3">PS312</strain>
    </source>
</reference>
<reference evidence="2" key="2">
    <citation type="submission" date="2022-06" db="UniProtKB">
        <authorList>
            <consortium name="EnsemblMetazoa"/>
        </authorList>
    </citation>
    <scope>IDENTIFICATION</scope>
    <source>
        <strain evidence="2">PS312</strain>
    </source>
</reference>
<evidence type="ECO:0000256" key="1">
    <source>
        <dbReference type="SAM" id="MobiDB-lite"/>
    </source>
</evidence>
<accession>A0A2A6CYW5</accession>
<sequence length="240" mass="25466">MHVNPVAFLNPPVSTGAHLETGRRSRVAAEKEGAGDCNGGIYCPIFYQGSNCQRGREEQERNHESPPPSMPEWWLEVIDGRSRGTNHLADLRWIDDQFALGRRSDLDTMSGQVDLCRVASSQFLRQFLGGCGTRALQNVIPLSKFQQDTNLLLPTVSVLTGTPGGGGGGGAIDAPGADPGGGGGGGGGGAPAKGWRSKIRWSSGIKDQRSNVPVVVVVEGAVLLLREWIITSVKVISIIQ</sequence>
<dbReference type="EnsemblMetazoa" id="PPA44989.1">
    <property type="protein sequence ID" value="PPA44989.1"/>
    <property type="gene ID" value="WBGene00283358"/>
</dbReference>
<feature type="compositionally biased region" description="Gly residues" evidence="1">
    <location>
        <begin position="178"/>
        <end position="191"/>
    </location>
</feature>
<keyword evidence="3" id="KW-1185">Reference proteome</keyword>
<proteinExistence type="predicted"/>